<feature type="active site" description="Proton acceptor; specific for D-alanine" evidence="4">
    <location>
        <position position="35"/>
    </location>
</feature>
<feature type="active site" description="Proton acceptor; specific for L-alanine" evidence="4">
    <location>
        <position position="261"/>
    </location>
</feature>
<evidence type="ECO:0000259" key="7">
    <source>
        <dbReference type="SMART" id="SM01005"/>
    </source>
</evidence>
<dbReference type="EC" id="5.1.1.1" evidence="4"/>
<dbReference type="GO" id="GO:0030170">
    <property type="term" value="F:pyridoxal phosphate binding"/>
    <property type="evidence" value="ECO:0007669"/>
    <property type="project" value="UniProtKB-UniRule"/>
</dbReference>
<dbReference type="SUPFAM" id="SSF50621">
    <property type="entry name" value="Alanine racemase C-terminal domain-like"/>
    <property type="match status" value="1"/>
</dbReference>
<dbReference type="GO" id="GO:0005829">
    <property type="term" value="C:cytosol"/>
    <property type="evidence" value="ECO:0007669"/>
    <property type="project" value="TreeGrafter"/>
</dbReference>
<evidence type="ECO:0000313" key="8">
    <source>
        <dbReference type="EMBL" id="SJN16484.1"/>
    </source>
</evidence>
<dbReference type="HAMAP" id="MF_01201">
    <property type="entry name" value="Ala_racemase"/>
    <property type="match status" value="1"/>
</dbReference>
<evidence type="ECO:0000256" key="4">
    <source>
        <dbReference type="HAMAP-Rule" id="MF_01201"/>
    </source>
</evidence>
<dbReference type="Gene3D" id="3.20.20.10">
    <property type="entry name" value="Alanine racemase"/>
    <property type="match status" value="1"/>
</dbReference>
<dbReference type="GO" id="GO:0008784">
    <property type="term" value="F:alanine racemase activity"/>
    <property type="evidence" value="ECO:0007669"/>
    <property type="project" value="UniProtKB-UniRule"/>
</dbReference>
<dbReference type="NCBIfam" id="TIGR00492">
    <property type="entry name" value="alr"/>
    <property type="match status" value="1"/>
</dbReference>
<dbReference type="InterPro" id="IPR009006">
    <property type="entry name" value="Ala_racemase/Decarboxylase_C"/>
</dbReference>
<comment type="catalytic activity">
    <reaction evidence="4">
        <text>L-alanine = D-alanine</text>
        <dbReference type="Rhea" id="RHEA:20249"/>
        <dbReference type="ChEBI" id="CHEBI:57416"/>
        <dbReference type="ChEBI" id="CHEBI:57972"/>
        <dbReference type="EC" id="5.1.1.1"/>
    </reaction>
</comment>
<dbReference type="PRINTS" id="PR00992">
    <property type="entry name" value="ALARACEMASE"/>
</dbReference>
<protein>
    <recommendedName>
        <fullName evidence="4">Alanine racemase</fullName>
        <ecNumber evidence="4">5.1.1.1</ecNumber>
    </recommendedName>
</protein>
<feature type="binding site" evidence="4 6">
    <location>
        <position position="309"/>
    </location>
    <ligand>
        <name>substrate</name>
    </ligand>
</feature>
<reference evidence="9" key="1">
    <citation type="submission" date="2017-02" db="EMBL/GenBank/DDBJ databases">
        <authorList>
            <person name="Dridi B."/>
        </authorList>
    </citation>
    <scope>NUCLEOTIDE SEQUENCE [LARGE SCALE GENOMIC DNA]</scope>
    <source>
        <strain evidence="9">EB411</strain>
    </source>
</reference>
<evidence type="ECO:0000256" key="1">
    <source>
        <dbReference type="ARBA" id="ARBA00001933"/>
    </source>
</evidence>
<dbReference type="PANTHER" id="PTHR30511:SF0">
    <property type="entry name" value="ALANINE RACEMASE, CATABOLIC-RELATED"/>
    <property type="match status" value="1"/>
</dbReference>
<evidence type="ECO:0000256" key="3">
    <source>
        <dbReference type="ARBA" id="ARBA00023235"/>
    </source>
</evidence>
<dbReference type="EMBL" id="FUKR01000004">
    <property type="protein sequence ID" value="SJN16484.1"/>
    <property type="molecule type" value="Genomic_DNA"/>
</dbReference>
<evidence type="ECO:0000256" key="6">
    <source>
        <dbReference type="PIRSR" id="PIRSR600821-52"/>
    </source>
</evidence>
<sequence>MNGFREVVVDLDAIEANTRRMVEVLDGAALIAVVKADGYGHGALPAAEAALRGGAAMLATAELAEAELLRDAGIDARLLCWLHGPDTPFDRAARRGIELGVSSARQLERAAEAGATVHLKLETGLGRNGIAPGDWPGVFARAAQLEAAGASDGFRVAGVMTHLSNTSPEDDREALALFRSGVDAARAAGLDPELVHAAASAAAIDLPESRFTAARIGLALYGLSPFDDERDSAALGLRPAMSLRATVIAVRRVAAGHGVSYGYLHRTERETGLALVPLGYADGVPRQASTAGVVTIGGREYPQRGRIAMDQFVVETGDDAVAVGDEAVLFGDPSRGEPAVERWADAANTINYEIVTRMGARPGRVYRGGTVAR</sequence>
<feature type="binding site" evidence="4 6">
    <location>
        <position position="127"/>
    </location>
    <ligand>
        <name>substrate</name>
    </ligand>
</feature>
<dbReference type="Pfam" id="PF00842">
    <property type="entry name" value="Ala_racemase_C"/>
    <property type="match status" value="1"/>
</dbReference>
<dbReference type="CDD" id="cd00430">
    <property type="entry name" value="PLPDE_III_AR"/>
    <property type="match status" value="1"/>
</dbReference>
<dbReference type="SMART" id="SM01005">
    <property type="entry name" value="Ala_racemase_C"/>
    <property type="match status" value="1"/>
</dbReference>
<keyword evidence="3 4" id="KW-0413">Isomerase</keyword>
<dbReference type="OrthoDB" id="9813814at2"/>
<comment type="pathway">
    <text evidence="4">Amino-acid biosynthesis; D-alanine biosynthesis; D-alanine from L-alanine: step 1/1.</text>
</comment>
<keyword evidence="2 4" id="KW-0663">Pyridoxal phosphate</keyword>
<dbReference type="GO" id="GO:0009252">
    <property type="term" value="P:peptidoglycan biosynthetic process"/>
    <property type="evidence" value="ECO:0007669"/>
    <property type="project" value="TreeGrafter"/>
</dbReference>
<keyword evidence="9" id="KW-1185">Reference proteome</keyword>
<evidence type="ECO:0000313" key="9">
    <source>
        <dbReference type="Proteomes" id="UP000196778"/>
    </source>
</evidence>
<comment type="cofactor">
    <cofactor evidence="1 4 5">
        <name>pyridoxal 5'-phosphate</name>
        <dbReference type="ChEBI" id="CHEBI:597326"/>
    </cofactor>
</comment>
<comment type="similarity">
    <text evidence="4">Belongs to the alanine racemase family.</text>
</comment>
<gene>
    <name evidence="8" type="ORF">FM119_00545</name>
</gene>
<evidence type="ECO:0000256" key="2">
    <source>
        <dbReference type="ARBA" id="ARBA00022898"/>
    </source>
</evidence>
<dbReference type="InterPro" id="IPR029066">
    <property type="entry name" value="PLP-binding_barrel"/>
</dbReference>
<dbReference type="PANTHER" id="PTHR30511">
    <property type="entry name" value="ALANINE RACEMASE"/>
    <property type="match status" value="1"/>
</dbReference>
<evidence type="ECO:0000256" key="5">
    <source>
        <dbReference type="PIRSR" id="PIRSR600821-50"/>
    </source>
</evidence>
<dbReference type="AlphaFoldDB" id="A0A1R4IA48"/>
<dbReference type="InterPro" id="IPR000821">
    <property type="entry name" value="Ala_racemase"/>
</dbReference>
<dbReference type="PROSITE" id="PS00395">
    <property type="entry name" value="ALANINE_RACEMASE"/>
    <property type="match status" value="1"/>
</dbReference>
<comment type="function">
    <text evidence="4">Catalyzes the interconversion of L-alanine and D-alanine. May also act on other amino acids.</text>
</comment>
<dbReference type="Proteomes" id="UP000196778">
    <property type="component" value="Unassembled WGS sequence"/>
</dbReference>
<dbReference type="UniPathway" id="UPA00042">
    <property type="reaction ID" value="UER00497"/>
</dbReference>
<dbReference type="Pfam" id="PF01168">
    <property type="entry name" value="Ala_racemase_N"/>
    <property type="match status" value="1"/>
</dbReference>
<dbReference type="InterPro" id="IPR020622">
    <property type="entry name" value="Ala_racemase_pyridoxalP-BS"/>
</dbReference>
<organism evidence="8 9">
    <name type="scientific">Mycetocola reblochoni REB411</name>
    <dbReference type="NCBI Taxonomy" id="1255698"/>
    <lineage>
        <taxon>Bacteria</taxon>
        <taxon>Bacillati</taxon>
        <taxon>Actinomycetota</taxon>
        <taxon>Actinomycetes</taxon>
        <taxon>Micrococcales</taxon>
        <taxon>Microbacteriaceae</taxon>
        <taxon>Mycetocola</taxon>
    </lineage>
</organism>
<dbReference type="Gene3D" id="2.40.37.10">
    <property type="entry name" value="Lyase, Ornithine Decarboxylase, Chain A, domain 1"/>
    <property type="match status" value="1"/>
</dbReference>
<feature type="domain" description="Alanine racemase C-terminal" evidence="7">
    <location>
        <begin position="240"/>
        <end position="367"/>
    </location>
</feature>
<dbReference type="SUPFAM" id="SSF51419">
    <property type="entry name" value="PLP-binding barrel"/>
    <property type="match status" value="1"/>
</dbReference>
<dbReference type="InterPro" id="IPR001608">
    <property type="entry name" value="Ala_racemase_N"/>
</dbReference>
<dbReference type="RefSeq" id="WP_087135745.1">
    <property type="nucleotide sequence ID" value="NZ_FUKR01000004.1"/>
</dbReference>
<name>A0A1R4IA48_9MICO</name>
<accession>A0A1R4IA48</accession>
<dbReference type="InterPro" id="IPR011079">
    <property type="entry name" value="Ala_racemase_C"/>
</dbReference>
<feature type="modified residue" description="N6-(pyridoxal phosphate)lysine" evidence="4 5">
    <location>
        <position position="35"/>
    </location>
</feature>
<proteinExistence type="inferred from homology"/>
<dbReference type="GO" id="GO:0030632">
    <property type="term" value="P:D-alanine biosynthetic process"/>
    <property type="evidence" value="ECO:0007669"/>
    <property type="project" value="UniProtKB-UniRule"/>
</dbReference>